<gene>
    <name evidence="2" type="ORF">Dbus_chr3Rg117</name>
</gene>
<sequence length="984" mass="111023">MYRDILPTVSSTPSMDRNKDECQQGEEQSFTVLKTSQKEADALANYEKLQNSFEIIVTQLDRSKISRTPITPVQAKHNENDSQPFCFQPRVRLKRTPLRINQQILAPETPKQIMSQSVPQTEELVPETQPEDEQQVKVTPTREARALAIQKSGPEAEEFIPETQTKVVQQDKVTPVKPAQATNTAKSTAELVSRSIQTTKNSNHAIMIDLTLDDNDGDDKWESSTVALDLAPVGGNTTRQRRVRQHMQRIEDSDDDDDKEQLLDLHRTGLRETCNQGKKLSAKIPLNKPSMAAINGEKFAEELTRMSNYEILDLRKRNSLGLLLELNHEKFEVEQSIQWEILRRNLKGDAAGLPPTLRTLTVSETTTTTRNESIIQSTPAPPPDGYRDSLVVADPASHTTVQLQSSPPAGFKDTLVHDEVISQDFPTKMQKPAKLRNSRSKSRGVPMTEELKSYIELSETIDHRVRSKSGSNGQKRSLYTKGNSDGEESPSPEKKARPSRIQIMSSPQKQNEEENIRILSPPPPVLHSSRDIEDIRIVSPPPASVRYSQSSPQMETTQHIERVETLTVLQINEPPSNEIDERTAPTTYMEELRVQSPTPQMPSLAPSAVEQSTSDDQPSTSRAARKALQLSLSMKIAEKQSKREKQRHKSDDTFKKPTGPAPRSKSRMKNELRRLQNTLVNRRQLEQPKETELTADHETTDIRRSKRGQVPLRNDFCHTFADPFNYMFGSNGSLGSSISSRKSRPVVNKPEAVNNKQSIFSSTPRTDVPSDTSTNLKRKREQQDPQSKHLNIVNNFSGMSGISELSQIAEEMEHQEEKEIDQPKLQKAHSGKTNEDKKRKKEKKKKIVLPEPPMKYSFIEPGPVAEAEIEPEPEKEAEIEVEIQPEIESEPVPVTITSQNTVDQAYSWLDHVRGVTDMPTSSNADMPNPSNESMLISTVQQLEFSNVDGIDYGFYTTEDKCCIGYIRFKPLQERGVKRNKTHTL</sequence>
<feature type="region of interest" description="Disordered" evidence="1">
    <location>
        <begin position="464"/>
        <end position="528"/>
    </location>
</feature>
<protein>
    <submittedName>
        <fullName evidence="2">Cenp-C</fullName>
    </submittedName>
</protein>
<feature type="compositionally biased region" description="Polar residues" evidence="1">
    <location>
        <begin position="609"/>
        <end position="622"/>
    </location>
</feature>
<feature type="region of interest" description="Disordered" evidence="1">
    <location>
        <begin position="735"/>
        <end position="793"/>
    </location>
</feature>
<organism evidence="2 3">
    <name type="scientific">Drosophila busckii</name>
    <name type="common">Fruit fly</name>
    <dbReference type="NCBI Taxonomy" id="30019"/>
    <lineage>
        <taxon>Eukaryota</taxon>
        <taxon>Metazoa</taxon>
        <taxon>Ecdysozoa</taxon>
        <taxon>Arthropoda</taxon>
        <taxon>Hexapoda</taxon>
        <taxon>Insecta</taxon>
        <taxon>Pterygota</taxon>
        <taxon>Neoptera</taxon>
        <taxon>Endopterygota</taxon>
        <taxon>Diptera</taxon>
        <taxon>Brachycera</taxon>
        <taxon>Muscomorpha</taxon>
        <taxon>Ephydroidea</taxon>
        <taxon>Drosophilidae</taxon>
        <taxon>Drosophila</taxon>
    </lineage>
</organism>
<feature type="region of interest" description="Disordered" evidence="1">
    <location>
        <begin position="595"/>
        <end position="625"/>
    </location>
</feature>
<dbReference type="Proteomes" id="UP000494163">
    <property type="component" value="Chromosome 3R"/>
</dbReference>
<feature type="region of interest" description="Disordered" evidence="1">
    <location>
        <begin position="365"/>
        <end position="384"/>
    </location>
</feature>
<dbReference type="OrthoDB" id="7872933at2759"/>
<evidence type="ECO:0000313" key="3">
    <source>
        <dbReference type="Proteomes" id="UP000494163"/>
    </source>
</evidence>
<feature type="region of interest" description="Disordered" evidence="1">
    <location>
        <begin position="1"/>
        <end position="20"/>
    </location>
</feature>
<feature type="region of interest" description="Disordered" evidence="1">
    <location>
        <begin position="637"/>
        <end position="707"/>
    </location>
</feature>
<feature type="compositionally biased region" description="Basic and acidic residues" evidence="1">
    <location>
        <begin position="637"/>
        <end position="655"/>
    </location>
</feature>
<keyword evidence="3" id="KW-1185">Reference proteome</keyword>
<feature type="compositionally biased region" description="Basic and acidic residues" evidence="1">
    <location>
        <begin position="683"/>
        <end position="703"/>
    </location>
</feature>
<accession>A0A0M4ES36</accession>
<feature type="compositionally biased region" description="Polar residues" evidence="1">
    <location>
        <begin position="468"/>
        <end position="483"/>
    </location>
</feature>
<feature type="non-terminal residue" evidence="2">
    <location>
        <position position="984"/>
    </location>
</feature>
<dbReference type="AlphaFoldDB" id="A0A0M4ES36"/>
<feature type="compositionally biased region" description="Polar residues" evidence="1">
    <location>
        <begin position="754"/>
        <end position="775"/>
    </location>
</feature>
<feature type="region of interest" description="Disordered" evidence="1">
    <location>
        <begin position="810"/>
        <end position="846"/>
    </location>
</feature>
<reference evidence="2 3" key="1">
    <citation type="submission" date="2015-08" db="EMBL/GenBank/DDBJ databases">
        <title>Ancestral chromatin configuration constrains chromatin evolution on differentiating sex chromosomes in Drosophila.</title>
        <authorList>
            <person name="Zhou Q."/>
            <person name="Bachtrog D."/>
        </authorList>
    </citation>
    <scope>NUCLEOTIDE SEQUENCE [LARGE SCALE GENOMIC DNA]</scope>
    <source>
        <tissue evidence="2">Whole larvae</tissue>
    </source>
</reference>
<feature type="region of interest" description="Disordered" evidence="1">
    <location>
        <begin position="422"/>
        <end position="447"/>
    </location>
</feature>
<feature type="compositionally biased region" description="Basic and acidic residues" evidence="1">
    <location>
        <begin position="811"/>
        <end position="824"/>
    </location>
</feature>
<feature type="compositionally biased region" description="Basic residues" evidence="1">
    <location>
        <begin position="431"/>
        <end position="442"/>
    </location>
</feature>
<name>A0A0M4ES36_DROBS</name>
<dbReference type="STRING" id="30019.A0A0M4ES36"/>
<dbReference type="EMBL" id="CP012526">
    <property type="protein sequence ID" value="ALC45367.1"/>
    <property type="molecule type" value="Genomic_DNA"/>
</dbReference>
<evidence type="ECO:0000256" key="1">
    <source>
        <dbReference type="SAM" id="MobiDB-lite"/>
    </source>
</evidence>
<proteinExistence type="predicted"/>
<evidence type="ECO:0000313" key="2">
    <source>
        <dbReference type="EMBL" id="ALC45367.1"/>
    </source>
</evidence>